<dbReference type="Proteomes" id="UP000237229">
    <property type="component" value="Unassembled WGS sequence"/>
</dbReference>
<evidence type="ECO:0000313" key="3">
    <source>
        <dbReference type="Proteomes" id="UP000237229"/>
    </source>
</evidence>
<dbReference type="RefSeq" id="WP_103855325.1">
    <property type="nucleotide sequence ID" value="NZ_JBMMGM010000009.1"/>
</dbReference>
<sequence>MFLPESFTNVVELEETLHEYIRYYNEVRTKPALNNSSPVQYRAQYLTS</sequence>
<dbReference type="EMBL" id="PQVI01000076">
    <property type="protein sequence ID" value="POY42380.1"/>
    <property type="molecule type" value="Genomic_DNA"/>
</dbReference>
<proteinExistence type="predicted"/>
<dbReference type="InterPro" id="IPR001584">
    <property type="entry name" value="Integrase_cat-core"/>
</dbReference>
<accession>A0ABX4ZT04</accession>
<feature type="domain" description="Integrase catalytic" evidence="1">
    <location>
        <begin position="1"/>
        <end position="46"/>
    </location>
</feature>
<organism evidence="2 3">
    <name type="scientific">Avibacterium endocarditidis</name>
    <dbReference type="NCBI Taxonomy" id="380674"/>
    <lineage>
        <taxon>Bacteria</taxon>
        <taxon>Pseudomonadati</taxon>
        <taxon>Pseudomonadota</taxon>
        <taxon>Gammaproteobacteria</taxon>
        <taxon>Pasteurellales</taxon>
        <taxon>Pasteurellaceae</taxon>
        <taxon>Avibacterium</taxon>
    </lineage>
</organism>
<reference evidence="2 3" key="1">
    <citation type="submission" date="2018-02" db="EMBL/GenBank/DDBJ databases">
        <title>Classification genera of Pasteurellaceae by whole genome sequence comparison.</title>
        <authorList>
            <person name="Christensen H."/>
        </authorList>
    </citation>
    <scope>NUCLEOTIDE SEQUENCE [LARGE SCALE GENOMIC DNA]</scope>
    <source>
        <strain evidence="2 3">20186H4H1</strain>
    </source>
</reference>
<evidence type="ECO:0000313" key="2">
    <source>
        <dbReference type="EMBL" id="POY42380.1"/>
    </source>
</evidence>
<gene>
    <name evidence="2" type="ORF">C3Z13_05960</name>
</gene>
<dbReference type="Pfam" id="PF13333">
    <property type="entry name" value="rve_2"/>
    <property type="match status" value="1"/>
</dbReference>
<comment type="caution">
    <text evidence="2">The sequence shown here is derived from an EMBL/GenBank/DDBJ whole genome shotgun (WGS) entry which is preliminary data.</text>
</comment>
<name>A0ABX4ZT04_9PAST</name>
<protein>
    <recommendedName>
        <fullName evidence="1">Integrase catalytic domain-containing protein</fullName>
    </recommendedName>
</protein>
<keyword evidence="3" id="KW-1185">Reference proteome</keyword>
<evidence type="ECO:0000259" key="1">
    <source>
        <dbReference type="Pfam" id="PF13333"/>
    </source>
</evidence>